<dbReference type="EMBL" id="VXIV02001497">
    <property type="protein sequence ID" value="KAF6032570.1"/>
    <property type="molecule type" value="Genomic_DNA"/>
</dbReference>
<gene>
    <name evidence="2" type="ORF">EB796_009171</name>
</gene>
<proteinExistence type="predicted"/>
<dbReference type="AlphaFoldDB" id="A0A7J7K1Q2"/>
<evidence type="ECO:0000256" key="1">
    <source>
        <dbReference type="SAM" id="MobiDB-lite"/>
    </source>
</evidence>
<sequence length="105" mass="11739">MANLDRFSQYAITLNDGVLGAVRLRVLSTSLSLEGAVSFVSLLSVMLVFLKQLTKLIHFGAFTILLIESSNRPLTSAQGHLERSRNEAYDGEKTSRRRKKNLDEL</sequence>
<feature type="compositionally biased region" description="Basic and acidic residues" evidence="1">
    <location>
        <begin position="80"/>
        <end position="94"/>
    </location>
</feature>
<feature type="region of interest" description="Disordered" evidence="1">
    <location>
        <begin position="74"/>
        <end position="105"/>
    </location>
</feature>
<evidence type="ECO:0000313" key="2">
    <source>
        <dbReference type="EMBL" id="KAF6032570.1"/>
    </source>
</evidence>
<keyword evidence="3" id="KW-1185">Reference proteome</keyword>
<evidence type="ECO:0000313" key="3">
    <source>
        <dbReference type="Proteomes" id="UP000593567"/>
    </source>
</evidence>
<protein>
    <submittedName>
        <fullName evidence="2">Uncharacterized protein</fullName>
    </submittedName>
</protein>
<feature type="compositionally biased region" description="Basic residues" evidence="1">
    <location>
        <begin position="95"/>
        <end position="105"/>
    </location>
</feature>
<name>A0A7J7K1Q2_BUGNE</name>
<comment type="caution">
    <text evidence="2">The sequence shown here is derived from an EMBL/GenBank/DDBJ whole genome shotgun (WGS) entry which is preliminary data.</text>
</comment>
<dbReference type="Proteomes" id="UP000593567">
    <property type="component" value="Unassembled WGS sequence"/>
</dbReference>
<reference evidence="2" key="1">
    <citation type="submission" date="2020-06" db="EMBL/GenBank/DDBJ databases">
        <title>Draft genome of Bugula neritina, a colonial animal packing powerful symbionts and potential medicines.</title>
        <authorList>
            <person name="Rayko M."/>
        </authorList>
    </citation>
    <scope>NUCLEOTIDE SEQUENCE [LARGE SCALE GENOMIC DNA]</scope>
    <source>
        <strain evidence="2">Kwan_BN1</strain>
    </source>
</reference>
<organism evidence="2 3">
    <name type="scientific">Bugula neritina</name>
    <name type="common">Brown bryozoan</name>
    <name type="synonym">Sertularia neritina</name>
    <dbReference type="NCBI Taxonomy" id="10212"/>
    <lineage>
        <taxon>Eukaryota</taxon>
        <taxon>Metazoa</taxon>
        <taxon>Spiralia</taxon>
        <taxon>Lophotrochozoa</taxon>
        <taxon>Bryozoa</taxon>
        <taxon>Gymnolaemata</taxon>
        <taxon>Cheilostomatida</taxon>
        <taxon>Flustrina</taxon>
        <taxon>Buguloidea</taxon>
        <taxon>Bugulidae</taxon>
        <taxon>Bugula</taxon>
    </lineage>
</organism>
<accession>A0A7J7K1Q2</accession>